<accession>A0A6N1P0D8</accession>
<protein>
    <submittedName>
        <fullName evidence="1">Putative orfan</fullName>
    </submittedName>
</protein>
<organism evidence="1">
    <name type="scientific">Tupanvirus soda lake</name>
    <dbReference type="NCBI Taxonomy" id="2126985"/>
    <lineage>
        <taxon>Viruses</taxon>
        <taxon>Varidnaviria</taxon>
        <taxon>Bamfordvirae</taxon>
        <taxon>Nucleocytoviricota</taxon>
        <taxon>Megaviricetes</taxon>
        <taxon>Imitervirales</taxon>
        <taxon>Mimiviridae</taxon>
        <taxon>Megamimivirinae</taxon>
        <taxon>Tupanvirus</taxon>
        <taxon>Tupanvirus salinum</taxon>
    </lineage>
</organism>
<reference evidence="1" key="1">
    <citation type="submission" date="2017-01" db="EMBL/GenBank/DDBJ databases">
        <authorList>
            <person name="Assis F.L."/>
            <person name="Abrahao J.S."/>
            <person name="Silva L."/>
            <person name="Khalil J.B."/>
            <person name="Rodrigues R."/>
            <person name="Silva L.S."/>
            <person name="Arantes T."/>
            <person name="Boratto P."/>
            <person name="Andrade M."/>
            <person name="Kroon E.G."/>
            <person name="Ribeiro B."/>
            <person name="Bergier I."/>
            <person name="Seligmann H."/>
            <person name="Ghigo E."/>
            <person name="Colson P."/>
            <person name="Levasseur A."/>
            <person name="Raoult D."/>
            <person name="Scola B.L."/>
        </authorList>
    </citation>
    <scope>NUCLEOTIDE SEQUENCE</scope>
    <source>
        <strain evidence="1">Soda lake</strain>
    </source>
</reference>
<dbReference type="GeneID" id="80518150"/>
<proteinExistence type="predicted"/>
<evidence type="ECO:0000313" key="1">
    <source>
        <dbReference type="EMBL" id="QKU34741.1"/>
    </source>
</evidence>
<name>A0A6N1P0D8_9VIRU</name>
<dbReference type="KEGG" id="vg:80518150"/>
<dbReference type="RefSeq" id="YP_010781386.1">
    <property type="nucleotide sequence ID" value="NC_075039.1"/>
</dbReference>
<dbReference type="EMBL" id="KY523104">
    <property type="protein sequence ID" value="QKU34741.1"/>
    <property type="molecule type" value="Genomic_DNA"/>
</dbReference>
<reference evidence="1" key="2">
    <citation type="journal article" date="2018" name="Nat. Commun.">
        <title>Tailed giant Tupanvirus possesses the most complete translational apparatus of the known virosphere.</title>
        <authorList>
            <person name="Abrahao J."/>
            <person name="Silva L."/>
            <person name="Silva L.S."/>
            <person name="Khalil J.Y.B."/>
            <person name="Rodrigues R."/>
            <person name="Arantes T."/>
            <person name="Assis F."/>
            <person name="Boratto P."/>
            <person name="Andrade M."/>
            <person name="Kroon E.G."/>
            <person name="Ribeiro B."/>
            <person name="Bergier I."/>
            <person name="Seligmann H."/>
            <person name="Ghigo E."/>
            <person name="Colson P."/>
            <person name="Levasseur A."/>
            <person name="Kroemer G."/>
            <person name="Raoult D."/>
            <person name="La Scola B."/>
        </authorList>
    </citation>
    <scope>NUCLEOTIDE SEQUENCE [LARGE SCALE GENOMIC DNA]</scope>
    <source>
        <strain evidence="1">Soda lake</strain>
    </source>
</reference>
<sequence>MYYASTIPKELIAELVGILEGKMEGFNLIGQLFMIQYSYFEKEKDKWIYKNFLDVGPETIQDIYLDINDDDTTSIFVYGQNKKYGVLHINKKLDMRNKSQPSKIYACDLYIDFEPEHFFGKCYTAIKN</sequence>